<comment type="catalytic activity">
    <reaction evidence="15">
        <text>ATP + H2O = ADP + phosphate + H(+)</text>
        <dbReference type="Rhea" id="RHEA:13065"/>
        <dbReference type="ChEBI" id="CHEBI:15377"/>
        <dbReference type="ChEBI" id="CHEBI:15378"/>
        <dbReference type="ChEBI" id="CHEBI:30616"/>
        <dbReference type="ChEBI" id="CHEBI:43474"/>
        <dbReference type="ChEBI" id="CHEBI:456216"/>
        <dbReference type="EC" id="3.6.4.13"/>
    </reaction>
</comment>
<evidence type="ECO:0000256" key="12">
    <source>
        <dbReference type="ARBA" id="ARBA00022917"/>
    </source>
</evidence>
<keyword evidence="10" id="KW-0067">ATP-binding</keyword>
<evidence type="ECO:0000259" key="21">
    <source>
        <dbReference type="PROSITE" id="PS51195"/>
    </source>
</evidence>
<keyword evidence="6" id="KW-0547">Nucleotide-binding</keyword>
<comment type="similarity">
    <text evidence="14">Belongs to the DEAD box helicase family. eIF4A subfamily.</text>
</comment>
<dbReference type="PROSITE" id="PS51194">
    <property type="entry name" value="HELICASE_CTER"/>
    <property type="match status" value="1"/>
</dbReference>
<dbReference type="FunFam" id="3.40.50.300:FF:000089">
    <property type="entry name" value="Eukaryotic initiation factor 4A-II"/>
    <property type="match status" value="1"/>
</dbReference>
<evidence type="ECO:0000256" key="3">
    <source>
        <dbReference type="ARBA" id="ARBA00012552"/>
    </source>
</evidence>
<dbReference type="EC" id="3.6.4.13" evidence="3"/>
<dbReference type="Gene3D" id="3.40.395.10">
    <property type="entry name" value="Adenoviral Proteinase, Chain A"/>
    <property type="match status" value="1"/>
</dbReference>
<keyword evidence="23" id="KW-1185">Reference proteome</keyword>
<feature type="non-terminal residue" evidence="22">
    <location>
        <position position="1"/>
    </location>
</feature>
<proteinExistence type="inferred from homology"/>
<dbReference type="SUPFAM" id="SSF52540">
    <property type="entry name" value="P-loop containing nucleoside triphosphate hydrolases"/>
    <property type="match status" value="2"/>
</dbReference>
<feature type="region of interest" description="Disordered" evidence="17">
    <location>
        <begin position="164"/>
        <end position="229"/>
    </location>
</feature>
<dbReference type="CDD" id="cd18787">
    <property type="entry name" value="SF2_C_DEAD"/>
    <property type="match status" value="1"/>
</dbReference>
<dbReference type="InterPro" id="IPR003653">
    <property type="entry name" value="Peptidase_C48_C"/>
</dbReference>
<dbReference type="GO" id="GO:0008234">
    <property type="term" value="F:cysteine-type peptidase activity"/>
    <property type="evidence" value="ECO:0007669"/>
    <property type="project" value="InterPro"/>
</dbReference>
<accession>A0AB34GX53</accession>
<dbReference type="InterPro" id="IPR045577">
    <property type="entry name" value="SENP3_5_cons_dom"/>
</dbReference>
<evidence type="ECO:0000256" key="6">
    <source>
        <dbReference type="ARBA" id="ARBA00022741"/>
    </source>
</evidence>
<dbReference type="Pfam" id="PF00270">
    <property type="entry name" value="DEAD"/>
    <property type="match status" value="1"/>
</dbReference>
<dbReference type="InterPro" id="IPR011545">
    <property type="entry name" value="DEAD/DEAH_box_helicase_dom"/>
</dbReference>
<dbReference type="PROSITE" id="PS00039">
    <property type="entry name" value="DEAD_ATP_HELICASE"/>
    <property type="match status" value="1"/>
</dbReference>
<dbReference type="GO" id="GO:0006508">
    <property type="term" value="P:proteolysis"/>
    <property type="evidence" value="ECO:0007669"/>
    <property type="project" value="UniProtKB-KW"/>
</dbReference>
<evidence type="ECO:0000256" key="9">
    <source>
        <dbReference type="ARBA" id="ARBA00022806"/>
    </source>
</evidence>
<evidence type="ECO:0000256" key="13">
    <source>
        <dbReference type="ARBA" id="ARBA00023242"/>
    </source>
</evidence>
<dbReference type="PROSITE" id="PS51195">
    <property type="entry name" value="Q_MOTIF"/>
    <property type="match status" value="1"/>
</dbReference>
<keyword evidence="8" id="KW-0378">Hydrolase</keyword>
<dbReference type="InterPro" id="IPR014001">
    <property type="entry name" value="Helicase_ATP-bd"/>
</dbReference>
<keyword evidence="9" id="KW-0347">Helicase</keyword>
<dbReference type="PROSITE" id="PS51192">
    <property type="entry name" value="HELICASE_ATP_BIND_1"/>
    <property type="match status" value="1"/>
</dbReference>
<evidence type="ECO:0000256" key="14">
    <source>
        <dbReference type="ARBA" id="ARBA00024352"/>
    </source>
</evidence>
<feature type="compositionally biased region" description="Basic residues" evidence="17">
    <location>
        <begin position="115"/>
        <end position="129"/>
    </location>
</feature>
<keyword evidence="5" id="KW-0645">Protease</keyword>
<evidence type="ECO:0000256" key="11">
    <source>
        <dbReference type="ARBA" id="ARBA00022884"/>
    </source>
</evidence>
<reference evidence="22 23" key="1">
    <citation type="submission" date="2022-11" db="EMBL/GenBank/DDBJ databases">
        <title>Whole genome sequence of Eschrichtius robustus ER-17-0199.</title>
        <authorList>
            <person name="Bruniche-Olsen A."/>
            <person name="Black A.N."/>
            <person name="Fields C.J."/>
            <person name="Walden K."/>
            <person name="Dewoody J.A."/>
        </authorList>
    </citation>
    <scope>NUCLEOTIDE SEQUENCE [LARGE SCALE GENOMIC DNA]</scope>
    <source>
        <strain evidence="22">ER-17-0199</strain>
        <tissue evidence="22">Blubber</tissue>
    </source>
</reference>
<dbReference type="SMART" id="SM00490">
    <property type="entry name" value="HELICc"/>
    <property type="match status" value="1"/>
</dbReference>
<feature type="compositionally biased region" description="Acidic residues" evidence="17">
    <location>
        <begin position="77"/>
        <end position="96"/>
    </location>
</feature>
<dbReference type="InterPro" id="IPR001650">
    <property type="entry name" value="Helicase_C-like"/>
</dbReference>
<dbReference type="GO" id="GO:0005524">
    <property type="term" value="F:ATP binding"/>
    <property type="evidence" value="ECO:0007669"/>
    <property type="project" value="UniProtKB-KW"/>
</dbReference>
<evidence type="ECO:0000259" key="19">
    <source>
        <dbReference type="PROSITE" id="PS51192"/>
    </source>
</evidence>
<dbReference type="InterPro" id="IPR038765">
    <property type="entry name" value="Papain-like_cys_pep_sf"/>
</dbReference>
<evidence type="ECO:0000256" key="7">
    <source>
        <dbReference type="ARBA" id="ARBA00022786"/>
    </source>
</evidence>
<dbReference type="Pfam" id="PF02902">
    <property type="entry name" value="Peptidase_C48"/>
    <property type="match status" value="1"/>
</dbReference>
<name>A0AB34GX53_ESCRO</name>
<keyword evidence="11" id="KW-0694">RNA-binding</keyword>
<dbReference type="GO" id="GO:0003724">
    <property type="term" value="F:RNA helicase activity"/>
    <property type="evidence" value="ECO:0007669"/>
    <property type="project" value="UniProtKB-EC"/>
</dbReference>
<dbReference type="Gene3D" id="3.40.50.300">
    <property type="entry name" value="P-loop containing nucleotide triphosphate hydrolases"/>
    <property type="match status" value="2"/>
</dbReference>
<dbReference type="Proteomes" id="UP001159641">
    <property type="component" value="Unassembled WGS sequence"/>
</dbReference>
<keyword evidence="12" id="KW-0648">Protein biosynthesis</keyword>
<evidence type="ECO:0000259" key="20">
    <source>
        <dbReference type="PROSITE" id="PS51194"/>
    </source>
</evidence>
<feature type="short sequence motif" description="Q motif" evidence="16">
    <location>
        <begin position="601"/>
        <end position="629"/>
    </location>
</feature>
<feature type="compositionally biased region" description="Low complexity" evidence="17">
    <location>
        <begin position="56"/>
        <end position="66"/>
    </location>
</feature>
<evidence type="ECO:0000256" key="10">
    <source>
        <dbReference type="ARBA" id="ARBA00022840"/>
    </source>
</evidence>
<dbReference type="PANTHER" id="PTHR47958">
    <property type="entry name" value="ATP-DEPENDENT RNA HELICASE DBP3"/>
    <property type="match status" value="1"/>
</dbReference>
<dbReference type="FunFam" id="3.40.395.10:FF:000002">
    <property type="entry name" value="Putative sentrin-specific protease 5"/>
    <property type="match status" value="1"/>
</dbReference>
<feature type="domain" description="Helicase ATP-binding" evidence="19">
    <location>
        <begin position="632"/>
        <end position="803"/>
    </location>
</feature>
<evidence type="ECO:0000313" key="22">
    <source>
        <dbReference type="EMBL" id="KAJ8783747.1"/>
    </source>
</evidence>
<dbReference type="GO" id="GO:0003723">
    <property type="term" value="F:RNA binding"/>
    <property type="evidence" value="ECO:0007669"/>
    <property type="project" value="UniProtKB-KW"/>
</dbReference>
<sequence>YWKMKETIQGTGSWGPEPPGPGIAPAYSSPRRERLRWPPPPKPRLKSGGGFGPDPGSGTTVPTRRLPVPRPSFDASASEEEEEEDDDEEEDEEEEVAAWRLPPRWGQLGASQRPRPPRPAHRKTCSQRRRRAMRAFRMLLYSKSTSLTFHWKLWGRHRGRRRSLAHPKNHLSPQEGGVTPQVPSPCCRFDSPRGPPPPRLGLLGALMAEDGVRGSPPVPSGPPMEEDGLRWTPKSPLDPDSGLLSCTLPNGFGGPPGPEGERSLAPPDASILISNVCSIGDHVAQELFQGSDLGTAEEAERTGEKSGQHSPLREEHVTCVQSILDEFLQTYGSLIPLSTDEVVEKLEDIFQQEFSTPSRKGLVLQLIQSYQRMPGNAMVRGFRVAYKRHVLTMDDLGTLYGQNWLNDQVMNMYGDLVMDTVPEKVHFFNSFFYDKLRTKGYDGVKRWTKNVDIFNKELLLIPIHLEVHWSLISVDVRRRTITYFDSQRTLNRRCPKHIAKYLQAEAVKKDRLDFHQGWKGYFKMNVARQNNDSDCGAFVLQYCKHLALSQPFSFTQQDMPKLRRQIYKELCHCKLTVSRDNGPDGMEPEGVIESNWNEIVDSFDDMNLSESLLRGIYAYGFEKPSAIQQRAILPCIKGYDVIAQAQSGTGKTATFAISILQQIELDLKATQALVLAPTRELAQQIQKVVMALGDYMGASCHACIGGTNVRAEVQKLQMEAPHIIVGTPGRVFDMLNRRYLSPKYIKMFVLDEADEMLSRGFKDQIYDIFQKLNSNTQVVLLSATMPSDVLEVTKKFMRDPIRILVKKEELTLEGIRQFYINVEREEWKLDTLCDLYETLTITQAVIFINTRRKVDWLTEKMHARDFTVSAMHGDMDQKERDVIMREFRSGSSRVLITTDLLARGIDVQQVSLVINYDLPTNRENYIHRIGRGGRFGRKGVAINMVTEEDKRTLRDIETFYNTSIEEMPLNVADLI</sequence>
<evidence type="ECO:0000256" key="1">
    <source>
        <dbReference type="ARBA" id="ARBA00004604"/>
    </source>
</evidence>
<feature type="domain" description="Ubiquitin-like protease family profile" evidence="18">
    <location>
        <begin position="389"/>
        <end position="546"/>
    </location>
</feature>
<dbReference type="InterPro" id="IPR014014">
    <property type="entry name" value="RNA_helicase_DEAD_Q_motif"/>
</dbReference>
<dbReference type="InterPro" id="IPR044728">
    <property type="entry name" value="EIF4A_DEADc"/>
</dbReference>
<dbReference type="GO" id="GO:0005730">
    <property type="term" value="C:nucleolus"/>
    <property type="evidence" value="ECO:0007669"/>
    <property type="project" value="UniProtKB-SubCell"/>
</dbReference>
<evidence type="ECO:0000259" key="18">
    <source>
        <dbReference type="PROSITE" id="PS50600"/>
    </source>
</evidence>
<feature type="region of interest" description="Disordered" evidence="17">
    <location>
        <begin position="1"/>
        <end position="129"/>
    </location>
</feature>
<evidence type="ECO:0000256" key="8">
    <source>
        <dbReference type="ARBA" id="ARBA00022801"/>
    </source>
</evidence>
<evidence type="ECO:0000256" key="2">
    <source>
        <dbReference type="ARBA" id="ARBA00005234"/>
    </source>
</evidence>
<organism evidence="22 23">
    <name type="scientific">Eschrichtius robustus</name>
    <name type="common">California gray whale</name>
    <name type="synonym">Eschrichtius gibbosus</name>
    <dbReference type="NCBI Taxonomy" id="9764"/>
    <lineage>
        <taxon>Eukaryota</taxon>
        <taxon>Metazoa</taxon>
        <taxon>Chordata</taxon>
        <taxon>Craniata</taxon>
        <taxon>Vertebrata</taxon>
        <taxon>Euteleostomi</taxon>
        <taxon>Mammalia</taxon>
        <taxon>Eutheria</taxon>
        <taxon>Laurasiatheria</taxon>
        <taxon>Artiodactyla</taxon>
        <taxon>Whippomorpha</taxon>
        <taxon>Cetacea</taxon>
        <taxon>Mysticeti</taxon>
        <taxon>Eschrichtiidae</taxon>
        <taxon>Eschrichtius</taxon>
    </lineage>
</organism>
<dbReference type="Pfam" id="PF19722">
    <property type="entry name" value="SENP3_5_N"/>
    <property type="match status" value="1"/>
</dbReference>
<dbReference type="InterPro" id="IPR027417">
    <property type="entry name" value="P-loop_NTPase"/>
</dbReference>
<keyword evidence="13" id="KW-0539">Nucleus</keyword>
<dbReference type="InterPro" id="IPR000629">
    <property type="entry name" value="RNA-helicase_DEAD-box_CS"/>
</dbReference>
<dbReference type="FunFam" id="3.40.50.300:FF:000031">
    <property type="entry name" value="Eukaryotic initiation factor 4A-III"/>
    <property type="match status" value="1"/>
</dbReference>
<keyword evidence="7" id="KW-0833">Ubl conjugation pathway</keyword>
<comment type="caution">
    <text evidence="22">The sequence shown here is derived from an EMBL/GenBank/DDBJ whole genome shotgun (WGS) entry which is preliminary data.</text>
</comment>
<dbReference type="PROSITE" id="PS50600">
    <property type="entry name" value="ULP_PROTEASE"/>
    <property type="match status" value="1"/>
</dbReference>
<dbReference type="Pfam" id="PF00271">
    <property type="entry name" value="Helicase_C"/>
    <property type="match status" value="1"/>
</dbReference>
<dbReference type="GO" id="GO:0003743">
    <property type="term" value="F:translation initiation factor activity"/>
    <property type="evidence" value="ECO:0007669"/>
    <property type="project" value="UniProtKB-KW"/>
</dbReference>
<evidence type="ECO:0000256" key="4">
    <source>
        <dbReference type="ARBA" id="ARBA00022540"/>
    </source>
</evidence>
<comment type="similarity">
    <text evidence="2">Belongs to the peptidase C48 family.</text>
</comment>
<evidence type="ECO:0000256" key="15">
    <source>
        <dbReference type="ARBA" id="ARBA00047984"/>
    </source>
</evidence>
<evidence type="ECO:0000256" key="5">
    <source>
        <dbReference type="ARBA" id="ARBA00022670"/>
    </source>
</evidence>
<evidence type="ECO:0000256" key="16">
    <source>
        <dbReference type="PROSITE-ProRule" id="PRU00552"/>
    </source>
</evidence>
<feature type="domain" description="Helicase C-terminal" evidence="20">
    <location>
        <begin position="814"/>
        <end position="975"/>
    </location>
</feature>
<gene>
    <name evidence="22" type="ORF">J1605_008790</name>
</gene>
<dbReference type="SMART" id="SM00487">
    <property type="entry name" value="DEXDc"/>
    <property type="match status" value="1"/>
</dbReference>
<comment type="subcellular location">
    <subcellularLocation>
        <location evidence="1">Nucleus</location>
        <location evidence="1">Nucleolus</location>
    </subcellularLocation>
</comment>
<dbReference type="EMBL" id="JAIQCJ010002079">
    <property type="protein sequence ID" value="KAJ8783747.1"/>
    <property type="molecule type" value="Genomic_DNA"/>
</dbReference>
<dbReference type="AlphaFoldDB" id="A0AB34GX53"/>
<dbReference type="SUPFAM" id="SSF54001">
    <property type="entry name" value="Cysteine proteinases"/>
    <property type="match status" value="1"/>
</dbReference>
<evidence type="ECO:0000313" key="23">
    <source>
        <dbReference type="Proteomes" id="UP001159641"/>
    </source>
</evidence>
<protein>
    <recommendedName>
        <fullName evidence="3">RNA helicase</fullName>
        <ecNumber evidence="3">3.6.4.13</ecNumber>
    </recommendedName>
</protein>
<evidence type="ECO:0000256" key="17">
    <source>
        <dbReference type="SAM" id="MobiDB-lite"/>
    </source>
</evidence>
<dbReference type="CDD" id="cd18046">
    <property type="entry name" value="DEADc_EIF4AII_EIF4AI_DDX2"/>
    <property type="match status" value="1"/>
</dbReference>
<feature type="domain" description="DEAD-box RNA helicase Q" evidence="21">
    <location>
        <begin position="601"/>
        <end position="629"/>
    </location>
</feature>
<keyword evidence="4" id="KW-0396">Initiation factor</keyword>